<evidence type="ECO:0000256" key="1">
    <source>
        <dbReference type="ARBA" id="ARBA00022729"/>
    </source>
</evidence>
<evidence type="ECO:0000313" key="3">
    <source>
        <dbReference type="Proteomes" id="UP000655044"/>
    </source>
</evidence>
<gene>
    <name evidence="2" type="ORF">Pro02_34320</name>
</gene>
<dbReference type="InterPro" id="IPR043504">
    <property type="entry name" value="Peptidase_S1_PA_chymotrypsin"/>
</dbReference>
<dbReference type="InterPro" id="IPR009003">
    <property type="entry name" value="Peptidase_S1_PA"/>
</dbReference>
<dbReference type="Proteomes" id="UP000655044">
    <property type="component" value="Unassembled WGS sequence"/>
</dbReference>
<accession>A0A8J3WCJ3</accession>
<keyword evidence="3" id="KW-1185">Reference proteome</keyword>
<dbReference type="Pfam" id="PF13365">
    <property type="entry name" value="Trypsin_2"/>
    <property type="match status" value="1"/>
</dbReference>
<evidence type="ECO:0000313" key="2">
    <source>
        <dbReference type="EMBL" id="GIH85024.1"/>
    </source>
</evidence>
<dbReference type="SUPFAM" id="SSF50494">
    <property type="entry name" value="Trypsin-like serine proteases"/>
    <property type="match status" value="1"/>
</dbReference>
<dbReference type="Gene3D" id="2.40.10.10">
    <property type="entry name" value="Trypsin-like serine proteases"/>
    <property type="match status" value="2"/>
</dbReference>
<dbReference type="PANTHER" id="PTHR15462">
    <property type="entry name" value="SERINE PROTEASE"/>
    <property type="match status" value="1"/>
</dbReference>
<dbReference type="OrthoDB" id="5121599at2"/>
<organism evidence="2 3">
    <name type="scientific">Planobispora rosea</name>
    <dbReference type="NCBI Taxonomy" id="35762"/>
    <lineage>
        <taxon>Bacteria</taxon>
        <taxon>Bacillati</taxon>
        <taxon>Actinomycetota</taxon>
        <taxon>Actinomycetes</taxon>
        <taxon>Streptosporangiales</taxon>
        <taxon>Streptosporangiaceae</taxon>
        <taxon>Planobispora</taxon>
    </lineage>
</organism>
<reference evidence="2" key="1">
    <citation type="submission" date="2021-01" db="EMBL/GenBank/DDBJ databases">
        <title>Whole genome shotgun sequence of Planobispora rosea NBRC 15558.</title>
        <authorList>
            <person name="Komaki H."/>
            <person name="Tamura T."/>
        </authorList>
    </citation>
    <scope>NUCLEOTIDE SEQUENCE</scope>
    <source>
        <strain evidence="2">NBRC 15558</strain>
    </source>
</reference>
<protein>
    <submittedName>
        <fullName evidence="2">Peptidase</fullName>
    </submittedName>
</protein>
<dbReference type="AlphaFoldDB" id="A0A8J3WCJ3"/>
<keyword evidence="1" id="KW-0732">Signal</keyword>
<dbReference type="InterPro" id="IPR050966">
    <property type="entry name" value="Glutamyl_endopeptidase"/>
</dbReference>
<name>A0A8J3WCJ3_PLARO</name>
<dbReference type="RefSeq" id="WP_068925283.1">
    <property type="nucleotide sequence ID" value="NZ_BMQP01000011.1"/>
</dbReference>
<sequence length="313" mass="33697">MLALVLSLALVSPQPISGPQSVVGPEPISHSVSETTALSAVSGYWTTARMNAARPAAPRKGSSTPAFRRIGVPAATAKTVEPLAFRRTTAQPRSIGRVFFTLGGQDYSCSASVVNSRGRNLLATAAHCVYGEGRWVRNWIFIPGYSSSGGRHVKPFGVWSLTKVVIEPEWAKRYDPDFDYAFVTVAKLRGKNIANVVGAQGILWNQPAKVGMRIFGYPAEHPWAGTKVVSCGQTTALYRVASAGISQHRFARCTLNGGSSGGPWVRGYSAATGTGYLVGVQSMRWMDYDGATVWNSSPYLGDRAYSLYLKLGR</sequence>
<comment type="caution">
    <text evidence="2">The sequence shown here is derived from an EMBL/GenBank/DDBJ whole genome shotgun (WGS) entry which is preliminary data.</text>
</comment>
<proteinExistence type="predicted"/>
<dbReference type="EMBL" id="BOOI01000031">
    <property type="protein sequence ID" value="GIH85024.1"/>
    <property type="molecule type" value="Genomic_DNA"/>
</dbReference>